<dbReference type="InterPro" id="IPR012674">
    <property type="entry name" value="Calycin"/>
</dbReference>
<dbReference type="Gene3D" id="2.40.128.20">
    <property type="match status" value="1"/>
</dbReference>
<feature type="region of interest" description="Disordered" evidence="1">
    <location>
        <begin position="13"/>
        <end position="34"/>
    </location>
</feature>
<organism evidence="2">
    <name type="scientific">Florenciella parvula</name>
    <dbReference type="NCBI Taxonomy" id="236787"/>
    <lineage>
        <taxon>Eukaryota</taxon>
        <taxon>Sar</taxon>
        <taxon>Stramenopiles</taxon>
        <taxon>Ochrophyta</taxon>
        <taxon>Dictyochophyceae</taxon>
        <taxon>Florenciellales</taxon>
        <taxon>Florenciella</taxon>
    </lineage>
</organism>
<dbReference type="AlphaFoldDB" id="A0A7S2FHV3"/>
<gene>
    <name evidence="2" type="ORF">FPAR1323_LOCUS3927</name>
</gene>
<proteinExistence type="predicted"/>
<reference evidence="2" key="1">
    <citation type="submission" date="2021-01" db="EMBL/GenBank/DDBJ databases">
        <authorList>
            <person name="Corre E."/>
            <person name="Pelletier E."/>
            <person name="Niang G."/>
            <person name="Scheremetjew M."/>
            <person name="Finn R."/>
            <person name="Kale V."/>
            <person name="Holt S."/>
            <person name="Cochrane G."/>
            <person name="Meng A."/>
            <person name="Brown T."/>
            <person name="Cohen L."/>
        </authorList>
    </citation>
    <scope>NUCLEOTIDE SEQUENCE</scope>
    <source>
        <strain evidence="2">RCC1693</strain>
    </source>
</reference>
<dbReference type="CDD" id="cd00742">
    <property type="entry name" value="FABP"/>
    <property type="match status" value="1"/>
</dbReference>
<accession>A0A7S2FHV3</accession>
<evidence type="ECO:0000313" key="2">
    <source>
        <dbReference type="EMBL" id="CAD9396132.1"/>
    </source>
</evidence>
<evidence type="ECO:0000256" key="1">
    <source>
        <dbReference type="SAM" id="MobiDB-lite"/>
    </source>
</evidence>
<sequence>MSFFTCVFCAGEEPPSTDDDPSLQARLSNNPDRTAEEAEIDGVYGLCGEWKVAEVQGLDEFLEYKGASGAERKMSAKASANMFQTIRYDCASKWSILTTVRPTQFVSKTTEVHFEIGVDFEGSLPDGSKFTALATVDGTTLSVTQTEANGAAVVISRQVLPDGRLLMTQSIPGCDPPVVVRRWFGRLAV</sequence>
<name>A0A7S2FHV3_9STRA</name>
<protein>
    <submittedName>
        <fullName evidence="2">Uncharacterized protein</fullName>
    </submittedName>
</protein>
<dbReference type="EMBL" id="HBGT01007245">
    <property type="protein sequence ID" value="CAD9396132.1"/>
    <property type="molecule type" value="Transcribed_RNA"/>
</dbReference>
<dbReference type="SUPFAM" id="SSF50814">
    <property type="entry name" value="Lipocalins"/>
    <property type="match status" value="1"/>
</dbReference>